<dbReference type="PANTHER" id="PTHR35174:SF3">
    <property type="entry name" value="BLL7171 PROTEIN"/>
    <property type="match status" value="1"/>
</dbReference>
<dbReference type="SUPFAM" id="SSF54909">
    <property type="entry name" value="Dimeric alpha+beta barrel"/>
    <property type="match status" value="1"/>
</dbReference>
<protein>
    <recommendedName>
        <fullName evidence="2">YCII-related domain-containing protein</fullName>
    </recommendedName>
</protein>
<evidence type="ECO:0000313" key="3">
    <source>
        <dbReference type="EMBL" id="NYD73508.1"/>
    </source>
</evidence>
<organism evidence="3 4">
    <name type="scientific">Leifsonia soli</name>
    <dbReference type="NCBI Taxonomy" id="582665"/>
    <lineage>
        <taxon>Bacteria</taxon>
        <taxon>Bacillati</taxon>
        <taxon>Actinomycetota</taxon>
        <taxon>Actinomycetes</taxon>
        <taxon>Micrococcales</taxon>
        <taxon>Microbacteriaceae</taxon>
        <taxon>Leifsonia</taxon>
    </lineage>
</organism>
<dbReference type="InterPro" id="IPR005545">
    <property type="entry name" value="YCII"/>
</dbReference>
<dbReference type="PANTHER" id="PTHR35174">
    <property type="entry name" value="BLL7171 PROTEIN-RELATED"/>
    <property type="match status" value="1"/>
</dbReference>
<dbReference type="Proteomes" id="UP000589620">
    <property type="component" value="Unassembled WGS sequence"/>
</dbReference>
<dbReference type="InterPro" id="IPR011008">
    <property type="entry name" value="Dimeric_a/b-barrel"/>
</dbReference>
<gene>
    <name evidence="3" type="ORF">BJ963_001027</name>
</gene>
<comment type="similarity">
    <text evidence="1">Belongs to the YciI family.</text>
</comment>
<feature type="domain" description="YCII-related" evidence="2">
    <location>
        <begin position="6"/>
        <end position="106"/>
    </location>
</feature>
<dbReference type="Pfam" id="PF03795">
    <property type="entry name" value="YCII"/>
    <property type="match status" value="1"/>
</dbReference>
<dbReference type="EMBL" id="JACCBJ010000001">
    <property type="protein sequence ID" value="NYD73508.1"/>
    <property type="molecule type" value="Genomic_DNA"/>
</dbReference>
<evidence type="ECO:0000256" key="1">
    <source>
        <dbReference type="ARBA" id="ARBA00007689"/>
    </source>
</evidence>
<name>A0A852SWK0_9MICO</name>
<proteinExistence type="inferred from homology"/>
<accession>A0A852SWK0</accession>
<dbReference type="AlphaFoldDB" id="A0A852SWK0"/>
<reference evidence="3 4" key="1">
    <citation type="submission" date="2020-07" db="EMBL/GenBank/DDBJ databases">
        <title>Sequencing the genomes of 1000 actinobacteria strains.</title>
        <authorList>
            <person name="Klenk H.-P."/>
        </authorList>
    </citation>
    <scope>NUCLEOTIDE SEQUENCE [LARGE SCALE GENOMIC DNA]</scope>
    <source>
        <strain evidence="3 4">DSM 23871</strain>
    </source>
</reference>
<sequence length="120" mass="12811">MSQFIILIQGDANRWKTMSAQERDEIDTAHREFWQKAGDAVVASGELQGPETAVTVRRGDDGQPVAVDGPFTEAKEVVGGFYVIDVADREAAVALAAGLAEARHDHSGVQVQPLVDHSAG</sequence>
<dbReference type="Gene3D" id="3.30.70.1060">
    <property type="entry name" value="Dimeric alpha+beta barrel"/>
    <property type="match status" value="1"/>
</dbReference>
<keyword evidence="4" id="KW-1185">Reference proteome</keyword>
<evidence type="ECO:0000259" key="2">
    <source>
        <dbReference type="Pfam" id="PF03795"/>
    </source>
</evidence>
<comment type="caution">
    <text evidence="3">The sequence shown here is derived from an EMBL/GenBank/DDBJ whole genome shotgun (WGS) entry which is preliminary data.</text>
</comment>
<evidence type="ECO:0000313" key="4">
    <source>
        <dbReference type="Proteomes" id="UP000589620"/>
    </source>
</evidence>
<dbReference type="RefSeq" id="WP_089910958.1">
    <property type="nucleotide sequence ID" value="NZ_BAAAPX010000001.1"/>
</dbReference>